<organism evidence="6 7">
    <name type="scientific">Hyella patelloides LEGE 07179</name>
    <dbReference type="NCBI Taxonomy" id="945734"/>
    <lineage>
        <taxon>Bacteria</taxon>
        <taxon>Bacillati</taxon>
        <taxon>Cyanobacteriota</taxon>
        <taxon>Cyanophyceae</taxon>
        <taxon>Pleurocapsales</taxon>
        <taxon>Hyellaceae</taxon>
        <taxon>Hyella</taxon>
    </lineage>
</organism>
<dbReference type="EMBL" id="CAACVJ010000029">
    <property type="protein sequence ID" value="VEP11891.1"/>
    <property type="molecule type" value="Genomic_DNA"/>
</dbReference>
<keyword evidence="4" id="KW-1208">Phospholipid metabolism</keyword>
<dbReference type="Pfam" id="PF01553">
    <property type="entry name" value="Acyltransferase"/>
    <property type="match status" value="1"/>
</dbReference>
<dbReference type="SUPFAM" id="SSF69593">
    <property type="entry name" value="Glycerol-3-phosphate (1)-acyltransferase"/>
    <property type="match status" value="1"/>
</dbReference>
<evidence type="ECO:0000256" key="1">
    <source>
        <dbReference type="ARBA" id="ARBA00008655"/>
    </source>
</evidence>
<dbReference type="InterPro" id="IPR004552">
    <property type="entry name" value="AGP_acyltrans"/>
</dbReference>
<keyword evidence="3 4" id="KW-0012">Acyltransferase</keyword>
<dbReference type="Proteomes" id="UP000320055">
    <property type="component" value="Unassembled WGS sequence"/>
</dbReference>
<dbReference type="AlphaFoldDB" id="A0A563VKF1"/>
<sequence>MTVRNREPFSSLVFYRFVKWSMVNPILYTYFRGRVYGAEKIPRSGSYIVVSNHASNLDPLILAVAVCRPVSFMAKEELFRIPVLKKAIALCGGYPVKRDTSDLAAIKSAINFINQGWLSGIFLEGTRTTDGKINDPKLGAALIAAKTETPLIPASIWGTEKVEKSPTILRPTPITIRFGDTIAPPTSRKKADLQAVTEHCTKVIHQMHALGR</sequence>
<dbReference type="GO" id="GO:0003841">
    <property type="term" value="F:1-acylglycerol-3-phosphate O-acyltransferase activity"/>
    <property type="evidence" value="ECO:0007669"/>
    <property type="project" value="UniProtKB-UniRule"/>
</dbReference>
<evidence type="ECO:0000313" key="7">
    <source>
        <dbReference type="Proteomes" id="UP000320055"/>
    </source>
</evidence>
<protein>
    <recommendedName>
        <fullName evidence="4">1-acyl-sn-glycerol-3-phosphate acyltransferase</fullName>
        <ecNumber evidence="4">2.3.1.51</ecNumber>
    </recommendedName>
</protein>
<reference evidence="6 7" key="1">
    <citation type="submission" date="2019-01" db="EMBL/GenBank/DDBJ databases">
        <authorList>
            <person name="Brito A."/>
        </authorList>
    </citation>
    <scope>NUCLEOTIDE SEQUENCE [LARGE SCALE GENOMIC DNA]</scope>
    <source>
        <strain evidence="6">1</strain>
    </source>
</reference>
<dbReference type="SMART" id="SM00563">
    <property type="entry name" value="PlsC"/>
    <property type="match status" value="1"/>
</dbReference>
<dbReference type="NCBIfam" id="TIGR00530">
    <property type="entry name" value="AGP_acyltrn"/>
    <property type="match status" value="1"/>
</dbReference>
<dbReference type="GO" id="GO:0016020">
    <property type="term" value="C:membrane"/>
    <property type="evidence" value="ECO:0007669"/>
    <property type="project" value="InterPro"/>
</dbReference>
<comment type="similarity">
    <text evidence="1 4">Belongs to the 1-acyl-sn-glycerol-3-phosphate acyltransferase family.</text>
</comment>
<comment type="catalytic activity">
    <reaction evidence="4">
        <text>a 1-acyl-sn-glycero-3-phosphate + an acyl-CoA = a 1,2-diacyl-sn-glycero-3-phosphate + CoA</text>
        <dbReference type="Rhea" id="RHEA:19709"/>
        <dbReference type="ChEBI" id="CHEBI:57287"/>
        <dbReference type="ChEBI" id="CHEBI:57970"/>
        <dbReference type="ChEBI" id="CHEBI:58342"/>
        <dbReference type="ChEBI" id="CHEBI:58608"/>
        <dbReference type="EC" id="2.3.1.51"/>
    </reaction>
</comment>
<dbReference type="GO" id="GO:0006654">
    <property type="term" value="P:phosphatidic acid biosynthetic process"/>
    <property type="evidence" value="ECO:0007669"/>
    <property type="project" value="TreeGrafter"/>
</dbReference>
<proteinExistence type="inferred from homology"/>
<comment type="domain">
    <text evidence="4">The HXXXXD motif is essential for acyltransferase activity and may constitute the binding site for the phosphate moiety of the glycerol-3-phosphate.</text>
</comment>
<feature type="domain" description="Phospholipid/glycerol acyltransferase" evidence="5">
    <location>
        <begin position="47"/>
        <end position="159"/>
    </location>
</feature>
<dbReference type="InterPro" id="IPR002123">
    <property type="entry name" value="Plipid/glycerol_acylTrfase"/>
</dbReference>
<keyword evidence="4" id="KW-0594">Phospholipid biosynthesis</keyword>
<keyword evidence="2 4" id="KW-0808">Transferase</keyword>
<keyword evidence="4" id="KW-0443">Lipid metabolism</keyword>
<name>A0A563VKF1_9CYAN</name>
<evidence type="ECO:0000259" key="5">
    <source>
        <dbReference type="SMART" id="SM00563"/>
    </source>
</evidence>
<dbReference type="CDD" id="cd07989">
    <property type="entry name" value="LPLAT_AGPAT-like"/>
    <property type="match status" value="1"/>
</dbReference>
<evidence type="ECO:0000313" key="6">
    <source>
        <dbReference type="EMBL" id="VEP11891.1"/>
    </source>
</evidence>
<dbReference type="EC" id="2.3.1.51" evidence="4"/>
<evidence type="ECO:0000256" key="4">
    <source>
        <dbReference type="RuleBase" id="RU361267"/>
    </source>
</evidence>
<gene>
    <name evidence="6" type="ORF">H1P_1240015</name>
</gene>
<keyword evidence="7" id="KW-1185">Reference proteome</keyword>
<dbReference type="PANTHER" id="PTHR10434:SF11">
    <property type="entry name" value="1-ACYL-SN-GLYCEROL-3-PHOSPHATE ACYLTRANSFERASE"/>
    <property type="match status" value="1"/>
</dbReference>
<evidence type="ECO:0000256" key="3">
    <source>
        <dbReference type="ARBA" id="ARBA00023315"/>
    </source>
</evidence>
<keyword evidence="4" id="KW-0444">Lipid biosynthesis</keyword>
<evidence type="ECO:0000256" key="2">
    <source>
        <dbReference type="ARBA" id="ARBA00022679"/>
    </source>
</evidence>
<dbReference type="PANTHER" id="PTHR10434">
    <property type="entry name" value="1-ACYL-SN-GLYCEROL-3-PHOSPHATE ACYLTRANSFERASE"/>
    <property type="match status" value="1"/>
</dbReference>
<accession>A0A563VKF1</accession>